<accession>A0AAV5QF33</accession>
<dbReference type="RefSeq" id="XP_064850274.1">
    <property type="nucleotide sequence ID" value="XM_064994202.1"/>
</dbReference>
<dbReference type="SUPFAM" id="SSF117281">
    <property type="entry name" value="Kelch motif"/>
    <property type="match status" value="1"/>
</dbReference>
<dbReference type="PANTHER" id="PTHR23244">
    <property type="entry name" value="KELCH REPEAT DOMAIN"/>
    <property type="match status" value="1"/>
</dbReference>
<comment type="caution">
    <text evidence="1">The sequence shown here is derived from an EMBL/GenBank/DDBJ whole genome shotgun (WGS) entry which is preliminary data.</text>
</comment>
<reference evidence="1 2" key="1">
    <citation type="journal article" date="2023" name="Elife">
        <title>Identification of key yeast species and microbe-microbe interactions impacting larval growth of Drosophila in the wild.</title>
        <authorList>
            <person name="Mure A."/>
            <person name="Sugiura Y."/>
            <person name="Maeda R."/>
            <person name="Honda K."/>
            <person name="Sakurai N."/>
            <person name="Takahashi Y."/>
            <person name="Watada M."/>
            <person name="Katoh T."/>
            <person name="Gotoh A."/>
            <person name="Gotoh Y."/>
            <person name="Taniguchi I."/>
            <person name="Nakamura K."/>
            <person name="Hayashi T."/>
            <person name="Katayama T."/>
            <person name="Uemura T."/>
            <person name="Hattori Y."/>
        </authorList>
    </citation>
    <scope>NUCLEOTIDE SEQUENCE [LARGE SCALE GENOMIC DNA]</scope>
    <source>
        <strain evidence="1 2">SC-9</strain>
    </source>
</reference>
<dbReference type="InterPro" id="IPR015915">
    <property type="entry name" value="Kelch-typ_b-propeller"/>
</dbReference>
<gene>
    <name evidence="1" type="ORF">DASC09_005990</name>
</gene>
<organism evidence="1 2">
    <name type="scientific">Saccharomycopsis crataegensis</name>
    <dbReference type="NCBI Taxonomy" id="43959"/>
    <lineage>
        <taxon>Eukaryota</taxon>
        <taxon>Fungi</taxon>
        <taxon>Dikarya</taxon>
        <taxon>Ascomycota</taxon>
        <taxon>Saccharomycotina</taxon>
        <taxon>Saccharomycetes</taxon>
        <taxon>Saccharomycopsidaceae</taxon>
        <taxon>Saccharomycopsis</taxon>
    </lineage>
</organism>
<proteinExistence type="predicted"/>
<dbReference type="AlphaFoldDB" id="A0AAV5QF33"/>
<dbReference type="Gene3D" id="2.120.10.80">
    <property type="entry name" value="Kelch-type beta propeller"/>
    <property type="match status" value="2"/>
</dbReference>
<keyword evidence="2" id="KW-1185">Reference proteome</keyword>
<evidence type="ECO:0000313" key="1">
    <source>
        <dbReference type="EMBL" id="GMM33274.1"/>
    </source>
</evidence>
<protein>
    <submittedName>
        <fullName evidence="1">Uncharacterized protein</fullName>
    </submittedName>
</protein>
<dbReference type="EMBL" id="BTFZ01000001">
    <property type="protein sequence ID" value="GMM33274.1"/>
    <property type="molecule type" value="Genomic_DNA"/>
</dbReference>
<dbReference type="PANTHER" id="PTHR23244:SF471">
    <property type="entry name" value="GUANINE NUCLEOTIDE-BINDING PROTEIN SUBUNIT BETA 1-RELATED"/>
    <property type="match status" value="1"/>
</dbReference>
<name>A0AAV5QF33_9ASCO</name>
<evidence type="ECO:0000313" key="2">
    <source>
        <dbReference type="Proteomes" id="UP001360560"/>
    </source>
</evidence>
<sequence length="845" mass="95385">MTYLAKNNDNKYIPIQPWLLPLVYVNPLSSVSTTECTPETTLSAIKGILLSNGLDPEPMVSKSQFLQMLAYEVDQQYALENYDGDNNNSSTLSSLVHSTQVDKIYQSKINNEICNYIRDHKVWIPQGDYVTFTHLISQLPLYKDYIENLKPLESSNVEDISDNSNLDFLEYNTCKPEPASQPSSASVYSENHQTTDGAHENFISVTYCPKMYGPSPIPPLMHHCSTAINGKIYIFGGLVSYYYDNKNFTVAETTSSYFKAKDNQNYPFPLKSSVFNNPETVPNRNIYVLNIESNIISIPKVMGDIPPEGISGATATVINDRYIFYFGGFTLNTEYAEDQSELDDGVIMLDRSIEYNTKAWILDICLMEFIEVPLMHDGLSDFKLLGHSCTIIPTMSSTSSPSSCEACGVSTKSEMYVFGGVTESSSILPAVDNEPVPICTNKMYKIELEYTPTGSQRYLNFKFPAVISEVLIPNNVALPCARSCHASTLCDDQALKDIRSGEYYSDSVATDSPKPQNKLPDYSVLIHGGCNFVDILGDLWKFNVKSQQWSKIETLSHSFNADCSPRSEIFPTKFDKASHGISLIDKYLVFTGGFNEEYVVEPLQNSRKKAKFYNSFITSHNEQSDSSQKVKHQQDFGYVLDHSNERTLPDATNIASQLVRNLKKKYLRIIILDLTTNTFMYVRSSNDVTAYTNLRSYLNNERLCARIRSFSTSHWDDEMVILCQQLVKYIQTVPRNSKAAIEARGILRKLYFAMRIRPLFTEHFSTIGSTTVYSNGKICCIGGVLLVPESHKRETKKINPNSPFTEVSERGHPLGTITTLELPIFSHPKNFYEDNDKVGENIWLF</sequence>
<dbReference type="GeneID" id="90071253"/>
<dbReference type="Proteomes" id="UP001360560">
    <property type="component" value="Unassembled WGS sequence"/>
</dbReference>